<keyword evidence="3" id="KW-1185">Reference proteome</keyword>
<dbReference type="AlphaFoldDB" id="A0A4R5FC49"/>
<dbReference type="OrthoDB" id="1367288at2"/>
<evidence type="ECO:0000313" key="2">
    <source>
        <dbReference type="EMBL" id="TDE46752.1"/>
    </source>
</evidence>
<dbReference type="Proteomes" id="UP000294814">
    <property type="component" value="Unassembled WGS sequence"/>
</dbReference>
<dbReference type="EMBL" id="SMLG01000001">
    <property type="protein sequence ID" value="TDE46752.1"/>
    <property type="molecule type" value="Genomic_DNA"/>
</dbReference>
<dbReference type="RefSeq" id="WP_131914699.1">
    <property type="nucleotide sequence ID" value="NZ_SMLG01000001.1"/>
</dbReference>
<keyword evidence="1" id="KW-1133">Transmembrane helix</keyword>
<feature type="transmembrane region" description="Helical" evidence="1">
    <location>
        <begin position="50"/>
        <end position="71"/>
    </location>
</feature>
<name>A0A4R5FC49_9FLAO</name>
<keyword evidence="1" id="KW-0812">Transmembrane</keyword>
<protein>
    <submittedName>
        <fullName evidence="2">Uncharacterized protein</fullName>
    </submittedName>
</protein>
<feature type="transmembrane region" description="Helical" evidence="1">
    <location>
        <begin position="12"/>
        <end position="30"/>
    </location>
</feature>
<sequence length="237" mass="28127">MKKEKIFKIITSIKFLFSLALISLINMLINDFYLFDIEEKFVGGAKIGNIFYQLSLAYIGSFIFYFIVIYLKEKKDKHLIEPYISLKILAIITNGKILIKVLNIESSVLLKNEYPTKNEMKEMCSKIDPNNKIKGWYNTTWIRLCKEYRKESEIEMKSVYEKITFLDSKLVRLLTDIQTSSYYNYYKFENGNNDTTHHKDLNSDCENLYLYIELIKQLEIYAEKNLIGFRKVDLEKI</sequence>
<reference evidence="2 3" key="1">
    <citation type="submission" date="2019-03" db="EMBL/GenBank/DDBJ databases">
        <title>Novel species of Flavobacterium.</title>
        <authorList>
            <person name="Liu Q."/>
            <person name="Xin Y.-H."/>
        </authorList>
    </citation>
    <scope>NUCLEOTIDE SEQUENCE [LARGE SCALE GENOMIC DNA]</scope>
    <source>
        <strain evidence="2 3">LB3P52</strain>
    </source>
</reference>
<evidence type="ECO:0000256" key="1">
    <source>
        <dbReference type="SAM" id="Phobius"/>
    </source>
</evidence>
<keyword evidence="1" id="KW-0472">Membrane</keyword>
<accession>A0A4R5FC49</accession>
<comment type="caution">
    <text evidence="2">The sequence shown here is derived from an EMBL/GenBank/DDBJ whole genome shotgun (WGS) entry which is preliminary data.</text>
</comment>
<evidence type="ECO:0000313" key="3">
    <source>
        <dbReference type="Proteomes" id="UP000294814"/>
    </source>
</evidence>
<proteinExistence type="predicted"/>
<gene>
    <name evidence="2" type="ORF">E0I26_01325</name>
</gene>
<organism evidence="2 3">
    <name type="scientific">Flavobacterium rhamnosiphilum</name>
    <dbReference type="NCBI Taxonomy" id="2541724"/>
    <lineage>
        <taxon>Bacteria</taxon>
        <taxon>Pseudomonadati</taxon>
        <taxon>Bacteroidota</taxon>
        <taxon>Flavobacteriia</taxon>
        <taxon>Flavobacteriales</taxon>
        <taxon>Flavobacteriaceae</taxon>
        <taxon>Flavobacterium</taxon>
    </lineage>
</organism>